<name>A0A4Y7NK84_9CRUS</name>
<evidence type="ECO:0000313" key="5">
    <source>
        <dbReference type="EMBL" id="SVE93293.1"/>
    </source>
</evidence>
<protein>
    <submittedName>
        <fullName evidence="5">EOG090X0ESA</fullName>
    </submittedName>
</protein>
<evidence type="ECO:0000256" key="4">
    <source>
        <dbReference type="ARBA" id="ARBA00023136"/>
    </source>
</evidence>
<keyword evidence="2" id="KW-0812">Transmembrane</keyword>
<evidence type="ECO:0000256" key="2">
    <source>
        <dbReference type="ARBA" id="ARBA00022692"/>
    </source>
</evidence>
<keyword evidence="3" id="KW-1133">Transmembrane helix</keyword>
<dbReference type="GO" id="GO:0008320">
    <property type="term" value="F:protein transmembrane transporter activity"/>
    <property type="evidence" value="ECO:0007669"/>
    <property type="project" value="TreeGrafter"/>
</dbReference>
<proteinExistence type="evidence at transcript level"/>
<evidence type="ECO:0000256" key="1">
    <source>
        <dbReference type="ARBA" id="ARBA00004141"/>
    </source>
</evidence>
<dbReference type="PANTHER" id="PTHR15371:SF0">
    <property type="entry name" value="SD19278P"/>
    <property type="match status" value="1"/>
</dbReference>
<dbReference type="EMBL" id="LR023674">
    <property type="protein sequence ID" value="SVE93293.1"/>
    <property type="molecule type" value="mRNA"/>
</dbReference>
<organism evidence="5">
    <name type="scientific">Moina brachiata</name>
    <dbReference type="NCBI Taxonomy" id="675436"/>
    <lineage>
        <taxon>Eukaryota</taxon>
        <taxon>Metazoa</taxon>
        <taxon>Ecdysozoa</taxon>
        <taxon>Arthropoda</taxon>
        <taxon>Crustacea</taxon>
        <taxon>Branchiopoda</taxon>
        <taxon>Diplostraca</taxon>
        <taxon>Cladocera</taxon>
        <taxon>Anomopoda</taxon>
        <taxon>Moinidae</taxon>
        <taxon>Moina</taxon>
    </lineage>
</organism>
<accession>A0A4Y7NK84</accession>
<dbReference type="AlphaFoldDB" id="A0A4Y7NK84"/>
<keyword evidence="4" id="KW-0472">Membrane</keyword>
<gene>
    <name evidence="5" type="primary">EOG090X0ESA</name>
</gene>
<dbReference type="GO" id="GO:0005744">
    <property type="term" value="C:TIM23 mitochondrial import inner membrane translocase complex"/>
    <property type="evidence" value="ECO:0007669"/>
    <property type="project" value="TreeGrafter"/>
</dbReference>
<sequence length="188" mass="19820">MGSRHDDINVPVYSNRNLAPLSPYLNFDPSYLQTSQPEFIFPEGSSRHRGRFELAFSTIGGSCMVGGAVGGAAGFVQGIKDTAAAGLTGKLRRTQLINYVMKQGAYSANTLGVFAVMYSAFGVGLSWARETEDEINTLAASTATGLLYKSTAGLKGCLRGGALGLALGLAYCAVTSKDKLSNLSFQKN</sequence>
<dbReference type="InterPro" id="IPR045238">
    <property type="entry name" value="Tim23-like"/>
</dbReference>
<comment type="subcellular location">
    <subcellularLocation>
        <location evidence="1">Membrane</location>
        <topology evidence="1">Multi-pass membrane protein</topology>
    </subcellularLocation>
</comment>
<dbReference type="GO" id="GO:0030150">
    <property type="term" value="P:protein import into mitochondrial matrix"/>
    <property type="evidence" value="ECO:0007669"/>
    <property type="project" value="TreeGrafter"/>
</dbReference>
<dbReference type="PANTHER" id="PTHR15371">
    <property type="entry name" value="TIM23"/>
    <property type="match status" value="1"/>
</dbReference>
<reference evidence="5" key="1">
    <citation type="submission" date="2018-08" db="EMBL/GenBank/DDBJ databases">
        <authorList>
            <person name="Cornetti L."/>
        </authorList>
    </citation>
    <scope>NUCLEOTIDE SEQUENCE</scope>
    <source>
        <strain evidence="5">DE-FRO-2-1</strain>
    </source>
</reference>
<evidence type="ECO:0000256" key="3">
    <source>
        <dbReference type="ARBA" id="ARBA00022989"/>
    </source>
</evidence>
<dbReference type="Pfam" id="PF02466">
    <property type="entry name" value="Tim17"/>
    <property type="match status" value="1"/>
</dbReference>